<evidence type="ECO:0000313" key="3">
    <source>
        <dbReference type="Proteomes" id="UP000277580"/>
    </source>
</evidence>
<keyword evidence="3" id="KW-1185">Reference proteome</keyword>
<dbReference type="InParanoid" id="A0A3N4KKQ1"/>
<feature type="chain" id="PRO_5018025708" description="Secreted protein" evidence="1">
    <location>
        <begin position="23"/>
        <end position="129"/>
    </location>
</feature>
<dbReference type="Proteomes" id="UP000277580">
    <property type="component" value="Unassembled WGS sequence"/>
</dbReference>
<evidence type="ECO:0000256" key="1">
    <source>
        <dbReference type="SAM" id="SignalP"/>
    </source>
</evidence>
<keyword evidence="1" id="KW-0732">Signal</keyword>
<proteinExistence type="predicted"/>
<accession>A0A3N4KKQ1</accession>
<dbReference type="AlphaFoldDB" id="A0A3N4KKQ1"/>
<evidence type="ECO:0008006" key="4">
    <source>
        <dbReference type="Google" id="ProtNLM"/>
    </source>
</evidence>
<feature type="signal peptide" evidence="1">
    <location>
        <begin position="1"/>
        <end position="22"/>
    </location>
</feature>
<gene>
    <name evidence="2" type="ORF">P167DRAFT_566213</name>
</gene>
<reference evidence="2 3" key="1">
    <citation type="journal article" date="2018" name="Nat. Ecol. Evol.">
        <title>Pezizomycetes genomes reveal the molecular basis of ectomycorrhizal truffle lifestyle.</title>
        <authorList>
            <person name="Murat C."/>
            <person name="Payen T."/>
            <person name="Noel B."/>
            <person name="Kuo A."/>
            <person name="Morin E."/>
            <person name="Chen J."/>
            <person name="Kohler A."/>
            <person name="Krizsan K."/>
            <person name="Balestrini R."/>
            <person name="Da Silva C."/>
            <person name="Montanini B."/>
            <person name="Hainaut M."/>
            <person name="Levati E."/>
            <person name="Barry K.W."/>
            <person name="Belfiori B."/>
            <person name="Cichocki N."/>
            <person name="Clum A."/>
            <person name="Dockter R.B."/>
            <person name="Fauchery L."/>
            <person name="Guy J."/>
            <person name="Iotti M."/>
            <person name="Le Tacon F."/>
            <person name="Lindquist E.A."/>
            <person name="Lipzen A."/>
            <person name="Malagnac F."/>
            <person name="Mello A."/>
            <person name="Molinier V."/>
            <person name="Miyauchi S."/>
            <person name="Poulain J."/>
            <person name="Riccioni C."/>
            <person name="Rubini A."/>
            <person name="Sitrit Y."/>
            <person name="Splivallo R."/>
            <person name="Traeger S."/>
            <person name="Wang M."/>
            <person name="Zifcakova L."/>
            <person name="Wipf D."/>
            <person name="Zambonelli A."/>
            <person name="Paolocci F."/>
            <person name="Nowrousian M."/>
            <person name="Ottonello S."/>
            <person name="Baldrian P."/>
            <person name="Spatafora J.W."/>
            <person name="Henrissat B."/>
            <person name="Nagy L.G."/>
            <person name="Aury J.M."/>
            <person name="Wincker P."/>
            <person name="Grigoriev I.V."/>
            <person name="Bonfante P."/>
            <person name="Martin F.M."/>
        </authorList>
    </citation>
    <scope>NUCLEOTIDE SEQUENCE [LARGE SCALE GENOMIC DNA]</scope>
    <source>
        <strain evidence="2 3">CCBAS932</strain>
    </source>
</reference>
<protein>
    <recommendedName>
        <fullName evidence="4">Secreted protein</fullName>
    </recommendedName>
</protein>
<evidence type="ECO:0000313" key="2">
    <source>
        <dbReference type="EMBL" id="RPB11136.1"/>
    </source>
</evidence>
<organism evidence="2 3">
    <name type="scientific">Morchella conica CCBAS932</name>
    <dbReference type="NCBI Taxonomy" id="1392247"/>
    <lineage>
        <taxon>Eukaryota</taxon>
        <taxon>Fungi</taxon>
        <taxon>Dikarya</taxon>
        <taxon>Ascomycota</taxon>
        <taxon>Pezizomycotina</taxon>
        <taxon>Pezizomycetes</taxon>
        <taxon>Pezizales</taxon>
        <taxon>Morchellaceae</taxon>
        <taxon>Morchella</taxon>
    </lineage>
</organism>
<name>A0A3N4KKQ1_9PEZI</name>
<sequence length="129" mass="14312">MISPCMFTVFFSVLHGGSGALAMQVDLTHEINRGRIVDAYNQRSTVIMKAYVNTNASRLNCSPLITPRLQPHSKLPQSKEFGDESLCVKIILATVTGCLTRAAKPQTETVFHIISLWDRSRSVMITMSL</sequence>
<dbReference type="EMBL" id="ML119138">
    <property type="protein sequence ID" value="RPB11136.1"/>
    <property type="molecule type" value="Genomic_DNA"/>
</dbReference>